<dbReference type="Pfam" id="PF00561">
    <property type="entry name" value="Abhydrolase_1"/>
    <property type="match status" value="1"/>
</dbReference>
<dbReference type="BioCyc" id="RPAL316057:RPD_RS07070-MONOMER"/>
<sequence length="320" mass="33841">MVLIGAVATLAVLALLTHTGVLWLQSKFPPQGKLISVGGGVLHVVDLGPRGLAEPPIVMIHGASSNLRAMQAPLGDRLAQQHRVLLVDRPGHGWSFRDDLTNSSPAMQAQAIGEALDRLGVSRAIFVVHSMAGALGARLALDQPQRVAGLVMLAPVTHPWRGGVGTYNQVMTTPVIGPLLAHTVTLPLGLLLTEPGARSAFTPQTMPVDYVDASATPLLLRPRAFLANSWDLTTLNEAVAEQAARYPQITAPTVLIHGDADRIVSVDVHSRAFAAAVPQAKLIVLPDVGHMVQNTALDLVQREVEALIATTVTKSHAALH</sequence>
<dbReference type="KEGG" id="rpd:RPD_1400"/>
<dbReference type="Gene3D" id="3.40.50.1820">
    <property type="entry name" value="alpha/beta hydrolase"/>
    <property type="match status" value="1"/>
</dbReference>
<dbReference type="STRING" id="316057.RPD_1400"/>
<dbReference type="EMBL" id="CP000283">
    <property type="protein sequence ID" value="ABE38637.1"/>
    <property type="molecule type" value="Genomic_DNA"/>
</dbReference>
<reference evidence="2 3" key="1">
    <citation type="submission" date="2006-03" db="EMBL/GenBank/DDBJ databases">
        <title>Complete sequence of Rhodopseudomonas palustris BisB5.</title>
        <authorList>
            <consortium name="US DOE Joint Genome Institute"/>
            <person name="Copeland A."/>
            <person name="Lucas S."/>
            <person name="Lapidus A."/>
            <person name="Barry K."/>
            <person name="Detter J.C."/>
            <person name="Glavina del Rio T."/>
            <person name="Hammon N."/>
            <person name="Israni S."/>
            <person name="Dalin E."/>
            <person name="Tice H."/>
            <person name="Pitluck S."/>
            <person name="Chain P."/>
            <person name="Malfatti S."/>
            <person name="Shin M."/>
            <person name="Vergez L."/>
            <person name="Schmutz J."/>
            <person name="Larimer F."/>
            <person name="Land M."/>
            <person name="Hauser L."/>
            <person name="Pelletier D.A."/>
            <person name="Kyrpides N."/>
            <person name="Lykidis A."/>
            <person name="Oda Y."/>
            <person name="Harwood C.S."/>
            <person name="Richardson P."/>
        </authorList>
    </citation>
    <scope>NUCLEOTIDE SEQUENCE [LARGE SCALE GENOMIC DNA]</scope>
    <source>
        <strain evidence="2 3">BisB5</strain>
    </source>
</reference>
<dbReference type="Proteomes" id="UP000001818">
    <property type="component" value="Chromosome"/>
</dbReference>
<dbReference type="SUPFAM" id="SSF53474">
    <property type="entry name" value="alpha/beta-Hydrolases"/>
    <property type="match status" value="1"/>
</dbReference>
<feature type="domain" description="AB hydrolase-1" evidence="1">
    <location>
        <begin position="55"/>
        <end position="293"/>
    </location>
</feature>
<proteinExistence type="predicted"/>
<dbReference type="PANTHER" id="PTHR43798">
    <property type="entry name" value="MONOACYLGLYCEROL LIPASE"/>
    <property type="match status" value="1"/>
</dbReference>
<dbReference type="eggNOG" id="COG2267">
    <property type="taxonomic scope" value="Bacteria"/>
</dbReference>
<dbReference type="ESTHER" id="rhops-q13ba2">
    <property type="family name" value="6_AlphaBeta_hydrolase"/>
</dbReference>
<accession>Q13BA2</accession>
<keyword evidence="2" id="KW-0378">Hydrolase</keyword>
<dbReference type="InterPro" id="IPR000073">
    <property type="entry name" value="AB_hydrolase_1"/>
</dbReference>
<evidence type="ECO:0000313" key="3">
    <source>
        <dbReference type="Proteomes" id="UP000001818"/>
    </source>
</evidence>
<dbReference type="AlphaFoldDB" id="Q13BA2"/>
<dbReference type="InterPro" id="IPR050266">
    <property type="entry name" value="AB_hydrolase_sf"/>
</dbReference>
<dbReference type="MEROPS" id="S33.010"/>
<name>Q13BA2_RHOPS</name>
<gene>
    <name evidence="2" type="ordered locus">RPD_1400</name>
</gene>
<dbReference type="InterPro" id="IPR029058">
    <property type="entry name" value="AB_hydrolase_fold"/>
</dbReference>
<evidence type="ECO:0000259" key="1">
    <source>
        <dbReference type="Pfam" id="PF00561"/>
    </source>
</evidence>
<dbReference type="GO" id="GO:0016787">
    <property type="term" value="F:hydrolase activity"/>
    <property type="evidence" value="ECO:0007669"/>
    <property type="project" value="UniProtKB-KW"/>
</dbReference>
<evidence type="ECO:0000313" key="2">
    <source>
        <dbReference type="EMBL" id="ABE38637.1"/>
    </source>
</evidence>
<protein>
    <submittedName>
        <fullName evidence="2">Alpha/beta hydrolase fold</fullName>
    </submittedName>
</protein>
<organism evidence="2 3">
    <name type="scientific">Rhodopseudomonas palustris (strain BisB5)</name>
    <dbReference type="NCBI Taxonomy" id="316057"/>
    <lineage>
        <taxon>Bacteria</taxon>
        <taxon>Pseudomonadati</taxon>
        <taxon>Pseudomonadota</taxon>
        <taxon>Alphaproteobacteria</taxon>
        <taxon>Hyphomicrobiales</taxon>
        <taxon>Nitrobacteraceae</taxon>
        <taxon>Rhodopseudomonas</taxon>
    </lineage>
</organism>
<dbReference type="HOGENOM" id="CLU_020336_13_0_5"/>
<dbReference type="PRINTS" id="PR00111">
    <property type="entry name" value="ABHYDROLASE"/>
</dbReference>